<keyword evidence="7" id="KW-0547">Nucleotide-binding</keyword>
<accession>A0A3A8KLB6</accession>
<dbReference type="SUPFAM" id="SSF158472">
    <property type="entry name" value="HAMP domain-like"/>
    <property type="match status" value="1"/>
</dbReference>
<evidence type="ECO:0000256" key="5">
    <source>
        <dbReference type="ARBA" id="ARBA00022553"/>
    </source>
</evidence>
<dbReference type="CDD" id="cd00082">
    <property type="entry name" value="HisKA"/>
    <property type="match status" value="1"/>
</dbReference>
<dbReference type="PANTHER" id="PTHR44936">
    <property type="entry name" value="SENSOR PROTEIN CREC"/>
    <property type="match status" value="1"/>
</dbReference>
<dbReference type="RefSeq" id="WP_120600518.1">
    <property type="nucleotide sequence ID" value="NZ_RAWE01000001.1"/>
</dbReference>
<dbReference type="CDD" id="cd06225">
    <property type="entry name" value="HAMP"/>
    <property type="match status" value="1"/>
</dbReference>
<dbReference type="PANTHER" id="PTHR44936:SF10">
    <property type="entry name" value="SENSOR PROTEIN RSTB"/>
    <property type="match status" value="1"/>
</dbReference>
<dbReference type="Gene3D" id="3.30.565.10">
    <property type="entry name" value="Histidine kinase-like ATPase, C-terminal domain"/>
    <property type="match status" value="1"/>
</dbReference>
<protein>
    <recommendedName>
        <fullName evidence="3">histidine kinase</fullName>
        <ecNumber evidence="3">2.7.13.3</ecNumber>
    </recommendedName>
</protein>
<evidence type="ECO:0000313" key="15">
    <source>
        <dbReference type="Proteomes" id="UP000268313"/>
    </source>
</evidence>
<dbReference type="EMBL" id="RAWE01000001">
    <property type="protein sequence ID" value="RKH07929.1"/>
    <property type="molecule type" value="Genomic_DNA"/>
</dbReference>
<dbReference type="PROSITE" id="PS50885">
    <property type="entry name" value="HAMP"/>
    <property type="match status" value="1"/>
</dbReference>
<evidence type="ECO:0000256" key="7">
    <source>
        <dbReference type="ARBA" id="ARBA00022741"/>
    </source>
</evidence>
<dbReference type="InterPro" id="IPR036097">
    <property type="entry name" value="HisK_dim/P_sf"/>
</dbReference>
<dbReference type="EC" id="2.7.13.3" evidence="3"/>
<dbReference type="Gene3D" id="6.10.340.10">
    <property type="match status" value="1"/>
</dbReference>
<evidence type="ECO:0000256" key="3">
    <source>
        <dbReference type="ARBA" id="ARBA00012438"/>
    </source>
</evidence>
<dbReference type="SMART" id="SM00387">
    <property type="entry name" value="HATPase_c"/>
    <property type="match status" value="1"/>
</dbReference>
<dbReference type="AlphaFoldDB" id="A0A3A8KLB6"/>
<dbReference type="Pfam" id="PF00512">
    <property type="entry name" value="HisKA"/>
    <property type="match status" value="1"/>
</dbReference>
<dbReference type="InterPro" id="IPR036890">
    <property type="entry name" value="HATPase_C_sf"/>
</dbReference>
<evidence type="ECO:0000256" key="9">
    <source>
        <dbReference type="ARBA" id="ARBA00022840"/>
    </source>
</evidence>
<dbReference type="CDD" id="cd00075">
    <property type="entry name" value="HATPase"/>
    <property type="match status" value="1"/>
</dbReference>
<keyword evidence="11" id="KW-0812">Transmembrane</keyword>
<dbReference type="InterPro" id="IPR003594">
    <property type="entry name" value="HATPase_dom"/>
</dbReference>
<dbReference type="SUPFAM" id="SSF55874">
    <property type="entry name" value="ATPase domain of HSP90 chaperone/DNA topoisomerase II/histidine kinase"/>
    <property type="match status" value="1"/>
</dbReference>
<evidence type="ECO:0000256" key="8">
    <source>
        <dbReference type="ARBA" id="ARBA00022777"/>
    </source>
</evidence>
<dbReference type="Pfam" id="PF02518">
    <property type="entry name" value="HATPase_c"/>
    <property type="match status" value="1"/>
</dbReference>
<dbReference type="FunFam" id="3.30.565.10:FF:000006">
    <property type="entry name" value="Sensor histidine kinase WalK"/>
    <property type="match status" value="1"/>
</dbReference>
<dbReference type="PRINTS" id="PR00344">
    <property type="entry name" value="BCTRLSENSOR"/>
</dbReference>
<dbReference type="InterPro" id="IPR003661">
    <property type="entry name" value="HisK_dim/P_dom"/>
</dbReference>
<keyword evidence="11" id="KW-1133">Transmembrane helix</keyword>
<dbReference type="SUPFAM" id="SSF47384">
    <property type="entry name" value="Homodimeric domain of signal transducing histidine kinase"/>
    <property type="match status" value="1"/>
</dbReference>
<keyword evidence="15" id="KW-1185">Reference proteome</keyword>
<sequence length="506" mass="55110">MSGTVSRPRRLFWYIYAYGLLMLLGSYVALQGAIRVTFALSLNIMEFRMEALHLAELASAKSPELARELGPPAAAKGTQATLYGVGGELLASSVQPPLVAIPAADLRDAKERLQWSPPPVGTLTAEELRDLKVRQLWAFQDANFVYHVAPVWNGDTLTAYVVTANTRRFSTDEVFGALLVFELFVLAGLSFPIARVLAAPLERLTAAVREFGQGRLSARALLKGRHEVAELGRTFDEMAVRMESLIRGQKELLANVSHELRTPLSRLGVTLDLVEEGQPDELARRLPELRRDIGELQQLVDGVLQMARLDLAANQAGQPGLGVQRSALDPADFLRDTAERFRLGHPECPLQLELAPGLPALEADAVLLRRAVHNLLDNARKYSEPGSPVTLRARADAGTVHVEVEDRGIGISADDLPSLSTPFFRTDRSRTRDTGGVGLGLTLVRRIVEAHGGTLAIHSVPEGGTRVTLTLPRAPTAQVVARNASEDESSRVESASVQPNGKRRVR</sequence>
<organism evidence="14 15">
    <name type="scientific">Corallococcus carmarthensis</name>
    <dbReference type="NCBI Taxonomy" id="2316728"/>
    <lineage>
        <taxon>Bacteria</taxon>
        <taxon>Pseudomonadati</taxon>
        <taxon>Myxococcota</taxon>
        <taxon>Myxococcia</taxon>
        <taxon>Myxococcales</taxon>
        <taxon>Cystobacterineae</taxon>
        <taxon>Myxococcaceae</taxon>
        <taxon>Corallococcus</taxon>
    </lineage>
</organism>
<dbReference type="GO" id="GO:0000155">
    <property type="term" value="F:phosphorelay sensor kinase activity"/>
    <property type="evidence" value="ECO:0007669"/>
    <property type="project" value="InterPro"/>
</dbReference>
<dbReference type="SMART" id="SM00388">
    <property type="entry name" value="HisKA"/>
    <property type="match status" value="1"/>
</dbReference>
<dbReference type="Gene3D" id="1.10.287.130">
    <property type="match status" value="1"/>
</dbReference>
<dbReference type="InterPro" id="IPR050980">
    <property type="entry name" value="2C_sensor_his_kinase"/>
</dbReference>
<keyword evidence="4" id="KW-1003">Cell membrane</keyword>
<reference evidence="15" key="1">
    <citation type="submission" date="2018-09" db="EMBL/GenBank/DDBJ databases">
        <authorList>
            <person name="Livingstone P.G."/>
            <person name="Whitworth D.E."/>
        </authorList>
    </citation>
    <scope>NUCLEOTIDE SEQUENCE [LARGE SCALE GENOMIC DNA]</scope>
    <source>
        <strain evidence="15">CA043D</strain>
    </source>
</reference>
<dbReference type="Pfam" id="PF00672">
    <property type="entry name" value="HAMP"/>
    <property type="match status" value="1"/>
</dbReference>
<keyword evidence="8 14" id="KW-0418">Kinase</keyword>
<feature type="transmembrane region" description="Helical" evidence="11">
    <location>
        <begin position="12"/>
        <end position="30"/>
    </location>
</feature>
<dbReference type="OrthoDB" id="9812241at2"/>
<evidence type="ECO:0000256" key="6">
    <source>
        <dbReference type="ARBA" id="ARBA00022679"/>
    </source>
</evidence>
<gene>
    <name evidence="14" type="ORF">D7X32_00615</name>
</gene>
<evidence type="ECO:0000256" key="2">
    <source>
        <dbReference type="ARBA" id="ARBA00004651"/>
    </source>
</evidence>
<evidence type="ECO:0000256" key="1">
    <source>
        <dbReference type="ARBA" id="ARBA00000085"/>
    </source>
</evidence>
<dbReference type="SMART" id="SM00304">
    <property type="entry name" value="HAMP"/>
    <property type="match status" value="2"/>
</dbReference>
<dbReference type="Proteomes" id="UP000268313">
    <property type="component" value="Unassembled WGS sequence"/>
</dbReference>
<dbReference type="InterPro" id="IPR003660">
    <property type="entry name" value="HAMP_dom"/>
</dbReference>
<dbReference type="GO" id="GO:0005524">
    <property type="term" value="F:ATP binding"/>
    <property type="evidence" value="ECO:0007669"/>
    <property type="project" value="UniProtKB-KW"/>
</dbReference>
<dbReference type="InterPro" id="IPR005467">
    <property type="entry name" value="His_kinase_dom"/>
</dbReference>
<keyword evidence="5" id="KW-0597">Phosphoprotein</keyword>
<evidence type="ECO:0000256" key="4">
    <source>
        <dbReference type="ARBA" id="ARBA00022475"/>
    </source>
</evidence>
<feature type="region of interest" description="Disordered" evidence="10">
    <location>
        <begin position="481"/>
        <end position="506"/>
    </location>
</feature>
<dbReference type="GO" id="GO:0005886">
    <property type="term" value="C:plasma membrane"/>
    <property type="evidence" value="ECO:0007669"/>
    <property type="project" value="UniProtKB-SubCell"/>
</dbReference>
<dbReference type="PROSITE" id="PS50109">
    <property type="entry name" value="HIS_KIN"/>
    <property type="match status" value="1"/>
</dbReference>
<evidence type="ECO:0000313" key="14">
    <source>
        <dbReference type="EMBL" id="RKH07929.1"/>
    </source>
</evidence>
<evidence type="ECO:0000256" key="10">
    <source>
        <dbReference type="SAM" id="MobiDB-lite"/>
    </source>
</evidence>
<evidence type="ECO:0000259" key="13">
    <source>
        <dbReference type="PROSITE" id="PS50885"/>
    </source>
</evidence>
<evidence type="ECO:0000259" key="12">
    <source>
        <dbReference type="PROSITE" id="PS50109"/>
    </source>
</evidence>
<evidence type="ECO:0000256" key="11">
    <source>
        <dbReference type="SAM" id="Phobius"/>
    </source>
</evidence>
<keyword evidence="11" id="KW-0472">Membrane</keyword>
<comment type="catalytic activity">
    <reaction evidence="1">
        <text>ATP + protein L-histidine = ADP + protein N-phospho-L-histidine.</text>
        <dbReference type="EC" id="2.7.13.3"/>
    </reaction>
</comment>
<dbReference type="InterPro" id="IPR004358">
    <property type="entry name" value="Sig_transdc_His_kin-like_C"/>
</dbReference>
<comment type="caution">
    <text evidence="14">The sequence shown here is derived from an EMBL/GenBank/DDBJ whole genome shotgun (WGS) entry which is preliminary data.</text>
</comment>
<keyword evidence="9" id="KW-0067">ATP-binding</keyword>
<feature type="domain" description="HAMP" evidence="13">
    <location>
        <begin position="195"/>
        <end position="247"/>
    </location>
</feature>
<comment type="subcellular location">
    <subcellularLocation>
        <location evidence="2">Cell membrane</location>
        <topology evidence="2">Multi-pass membrane protein</topology>
    </subcellularLocation>
</comment>
<name>A0A3A8KLB6_9BACT</name>
<feature type="domain" description="Histidine kinase" evidence="12">
    <location>
        <begin position="255"/>
        <end position="475"/>
    </location>
</feature>
<keyword evidence="6" id="KW-0808">Transferase</keyword>
<proteinExistence type="predicted"/>